<accession>A0A9R0IPN6</accession>
<dbReference type="OrthoDB" id="1462400at2759"/>
<evidence type="ECO:0000313" key="5">
    <source>
        <dbReference type="RefSeq" id="XP_056689912.1"/>
    </source>
</evidence>
<dbReference type="AlphaFoldDB" id="A0A9R0IPN6"/>
<dbReference type="KEGG" id="soe:110792492"/>
<dbReference type="Proteomes" id="UP000813463">
    <property type="component" value="Chromosome 6"/>
</dbReference>
<feature type="region of interest" description="Disordered" evidence="1">
    <location>
        <begin position="48"/>
        <end position="69"/>
    </location>
</feature>
<reference evidence="3 4" key="2">
    <citation type="submission" date="2025-04" db="UniProtKB">
        <authorList>
            <consortium name="RefSeq"/>
        </authorList>
    </citation>
    <scope>IDENTIFICATION</scope>
    <source>
        <tissue evidence="5">Leaf</tissue>
    </source>
</reference>
<dbReference type="RefSeq" id="XP_021852991.1">
    <property type="nucleotide sequence ID" value="XM_021997299.1"/>
</dbReference>
<keyword evidence="2" id="KW-1185">Reference proteome</keyword>
<feature type="compositionally biased region" description="Polar residues" evidence="1">
    <location>
        <begin position="48"/>
        <end position="61"/>
    </location>
</feature>
<reference evidence="2" key="1">
    <citation type="journal article" date="2021" name="Nat. Commun.">
        <title>Genomic analyses provide insights into spinach domestication and the genetic basis of agronomic traits.</title>
        <authorList>
            <person name="Cai X."/>
            <person name="Sun X."/>
            <person name="Xu C."/>
            <person name="Sun H."/>
            <person name="Wang X."/>
            <person name="Ge C."/>
            <person name="Zhang Z."/>
            <person name="Wang Q."/>
            <person name="Fei Z."/>
            <person name="Jiao C."/>
            <person name="Wang Q."/>
        </authorList>
    </citation>
    <scope>NUCLEOTIDE SEQUENCE [LARGE SCALE GENOMIC DNA]</scope>
    <source>
        <strain evidence="2">cv. Varoflay</strain>
    </source>
</reference>
<dbReference type="RefSeq" id="XP_021852990.1">
    <property type="nucleotide sequence ID" value="XM_021997298.1"/>
</dbReference>
<dbReference type="GeneID" id="110792492"/>
<evidence type="ECO:0000313" key="4">
    <source>
        <dbReference type="RefSeq" id="XP_021852991.1"/>
    </source>
</evidence>
<gene>
    <name evidence="3 4 5" type="primary">LOC110792492</name>
</gene>
<sequence length="228" mass="25977">MPFQNQLNDNLIRMPNYQVENGPIISQFPPSKHLGSSSYEALATHQFQPNSKHNPQRSNTSNDHHNDQQTNGTILHHLVRDFGRWLRFRGVTMSLFSFQIPKPLQENYVRNSPARLPMPDGSKFGMSRADQTILGKKDKLVHGEQIQDHLCWRIYEDIRPISFLGVNFGLMPTPICRFHTRSSTRTLCVYKGMNFTLVLSSIDLLFPLACSNSEGAQSEGVSFDLGFQ</sequence>
<dbReference type="RefSeq" id="XP_056689912.1">
    <property type="nucleotide sequence ID" value="XM_056833934.1"/>
</dbReference>
<proteinExistence type="predicted"/>
<protein>
    <submittedName>
        <fullName evidence="3 4">Uncharacterized protein LOC110792492 isoform X1</fullName>
    </submittedName>
    <submittedName>
        <fullName evidence="5">Uncharacterized protein isoform X1</fullName>
    </submittedName>
</protein>
<evidence type="ECO:0000313" key="3">
    <source>
        <dbReference type="RefSeq" id="XP_021852990.1"/>
    </source>
</evidence>
<evidence type="ECO:0000256" key="1">
    <source>
        <dbReference type="SAM" id="MobiDB-lite"/>
    </source>
</evidence>
<name>A0A9R0IPN6_SPIOL</name>
<organism evidence="2 4">
    <name type="scientific">Spinacia oleracea</name>
    <name type="common">Spinach</name>
    <dbReference type="NCBI Taxonomy" id="3562"/>
    <lineage>
        <taxon>Eukaryota</taxon>
        <taxon>Viridiplantae</taxon>
        <taxon>Streptophyta</taxon>
        <taxon>Embryophyta</taxon>
        <taxon>Tracheophyta</taxon>
        <taxon>Spermatophyta</taxon>
        <taxon>Magnoliopsida</taxon>
        <taxon>eudicotyledons</taxon>
        <taxon>Gunneridae</taxon>
        <taxon>Pentapetalae</taxon>
        <taxon>Caryophyllales</taxon>
        <taxon>Chenopodiaceae</taxon>
        <taxon>Chenopodioideae</taxon>
        <taxon>Anserineae</taxon>
        <taxon>Spinacia</taxon>
    </lineage>
</organism>
<evidence type="ECO:0000313" key="2">
    <source>
        <dbReference type="Proteomes" id="UP000813463"/>
    </source>
</evidence>